<dbReference type="Proteomes" id="UP000431401">
    <property type="component" value="Unassembled WGS sequence"/>
</dbReference>
<comment type="caution">
    <text evidence="2">The sequence shown here is derived from an EMBL/GenBank/DDBJ whole genome shotgun (WGS) entry which is preliminary data.</text>
</comment>
<feature type="region of interest" description="Disordered" evidence="1">
    <location>
        <begin position="49"/>
        <end position="132"/>
    </location>
</feature>
<evidence type="ECO:0000313" key="3">
    <source>
        <dbReference type="Proteomes" id="UP000431401"/>
    </source>
</evidence>
<name>A0A7K0DLT5_9NOCA</name>
<accession>A0A7K0DLT5</accession>
<reference evidence="2 3" key="1">
    <citation type="submission" date="2019-10" db="EMBL/GenBank/DDBJ databases">
        <title>Nocardia macrotermitis sp. nov. and Nocardia aurantia sp. nov., isolated from the gut of fungus growing-termite Macrotermes natalensis.</title>
        <authorList>
            <person name="Benndorf R."/>
            <person name="Schwitalla J."/>
            <person name="Martin K."/>
            <person name="De Beer W."/>
            <person name="Kaster A.-K."/>
            <person name="Vollmers J."/>
            <person name="Poulsen M."/>
            <person name="Beemelmanns C."/>
        </authorList>
    </citation>
    <scope>NUCLEOTIDE SEQUENCE [LARGE SCALE GENOMIC DNA]</scope>
    <source>
        <strain evidence="2 3">RB56</strain>
    </source>
</reference>
<keyword evidence="3" id="KW-1185">Reference proteome</keyword>
<evidence type="ECO:0000256" key="1">
    <source>
        <dbReference type="SAM" id="MobiDB-lite"/>
    </source>
</evidence>
<evidence type="ECO:0000313" key="2">
    <source>
        <dbReference type="EMBL" id="MQY26262.1"/>
    </source>
</evidence>
<proteinExistence type="predicted"/>
<protein>
    <submittedName>
        <fullName evidence="2">Uncharacterized protein</fullName>
    </submittedName>
</protein>
<dbReference type="AlphaFoldDB" id="A0A7K0DLT5"/>
<sequence>MNASRGKREGRRWISGPDREAAAYRILRRLPPLFRKMLSGNIVRRYGKLRRHRPPPLGNSVRGPSGLLGHRLHGGTAVPPLSGDFSSRQGAAHTGEPPRRDVQRGGPGICSATRAEPGRRRGRHRTSVVTGASARTTRWMPTRTRWRRAARSGLRRRWRYCPSDFLTFGRLTNSGSVTETLFRGQTRTGRWARCGRRRGPVERRMNYCAATVPLLARGTKLIA</sequence>
<gene>
    <name evidence="2" type="ORF">NRB56_18250</name>
</gene>
<dbReference type="EMBL" id="WEGI01000003">
    <property type="protein sequence ID" value="MQY26262.1"/>
    <property type="molecule type" value="Genomic_DNA"/>
</dbReference>
<organism evidence="2 3">
    <name type="scientific">Nocardia aurantia</name>
    <dbReference type="NCBI Taxonomy" id="2585199"/>
    <lineage>
        <taxon>Bacteria</taxon>
        <taxon>Bacillati</taxon>
        <taxon>Actinomycetota</taxon>
        <taxon>Actinomycetes</taxon>
        <taxon>Mycobacteriales</taxon>
        <taxon>Nocardiaceae</taxon>
        <taxon>Nocardia</taxon>
    </lineage>
</organism>